<organism evidence="1 2">
    <name type="scientific">Leptospira brenneri</name>
    <dbReference type="NCBI Taxonomy" id="2023182"/>
    <lineage>
        <taxon>Bacteria</taxon>
        <taxon>Pseudomonadati</taxon>
        <taxon>Spirochaetota</taxon>
        <taxon>Spirochaetia</taxon>
        <taxon>Leptospirales</taxon>
        <taxon>Leptospiraceae</taxon>
        <taxon>Leptospira</taxon>
    </lineage>
</organism>
<dbReference type="Proteomes" id="UP000297891">
    <property type="component" value="Unassembled WGS sequence"/>
</dbReference>
<dbReference type="AlphaFoldDB" id="A0A2M9Y238"/>
<dbReference type="RefSeq" id="WP_100790931.1">
    <property type="nucleotide sequence ID" value="NZ_NPDQ01000004.1"/>
</dbReference>
<gene>
    <name evidence="1" type="ORF">EHQ30_18240</name>
</gene>
<dbReference type="InterPro" id="IPR011990">
    <property type="entry name" value="TPR-like_helical_dom_sf"/>
</dbReference>
<comment type="caution">
    <text evidence="1">The sequence shown here is derived from an EMBL/GenBank/DDBJ whole genome shotgun (WGS) entry which is preliminary data.</text>
</comment>
<evidence type="ECO:0000313" key="1">
    <source>
        <dbReference type="EMBL" id="TGK92119.1"/>
    </source>
</evidence>
<proteinExistence type="predicted"/>
<dbReference type="SUPFAM" id="SSF48452">
    <property type="entry name" value="TPR-like"/>
    <property type="match status" value="1"/>
</dbReference>
<evidence type="ECO:0000313" key="2">
    <source>
        <dbReference type="Proteomes" id="UP000297891"/>
    </source>
</evidence>
<dbReference type="OrthoDB" id="340482at2"/>
<dbReference type="Gene3D" id="1.25.40.10">
    <property type="entry name" value="Tetratricopeptide repeat domain"/>
    <property type="match status" value="1"/>
</dbReference>
<dbReference type="EMBL" id="RQFP01000014">
    <property type="protein sequence ID" value="TGK92119.1"/>
    <property type="molecule type" value="Genomic_DNA"/>
</dbReference>
<reference evidence="1" key="1">
    <citation type="journal article" date="2019" name="PLoS Negl. Trop. Dis.">
        <title>Revisiting the worldwide diversity of Leptospira species in the environment.</title>
        <authorList>
            <person name="Vincent A.T."/>
            <person name="Schiettekatte O."/>
            <person name="Bourhy P."/>
            <person name="Veyrier F.J."/>
            <person name="Picardeau M."/>
        </authorList>
    </citation>
    <scope>NUCLEOTIDE SEQUENCE [LARGE SCALE GENOMIC DNA]</scope>
    <source>
        <strain evidence="1">201800277</strain>
    </source>
</reference>
<sequence length="290" mass="33437">MIQKSEEALTYLSNGEFETAKSLYSVLLDRDPLDIPTISGFYIASFWDHRLDLILKTREGKERGKLLLDLFSDFESEIRKRGYHNTDSFFVTQDCILKEARDHLKLAYQWEGANALDKDLLRDLAACLIKIKDYGMALEVLLYGGNKQSPVLLYFLAETQVMTGNEREGIETYRTAFLNDPQLFPHTIVRWPPLLTLIQKAGEITEREEEMKELVPVLAWREGIFHPLVKKDETTIQIWFSELKRLADSKERSGGTFRLEARMEQLALAILHSADDIRSRDAVQFAKGFV</sequence>
<evidence type="ECO:0008006" key="3">
    <source>
        <dbReference type="Google" id="ProtNLM"/>
    </source>
</evidence>
<accession>A0A2M9Y238</accession>
<protein>
    <recommendedName>
        <fullName evidence="3">Tetratricopeptide repeat protein</fullName>
    </recommendedName>
</protein>
<name>A0A2M9Y238_9LEPT</name>
<keyword evidence="2" id="KW-1185">Reference proteome</keyword>